<dbReference type="Gene3D" id="2.30.29.30">
    <property type="entry name" value="Pleckstrin-homology domain (PH domain)/Phosphotyrosine-binding domain (PTB)"/>
    <property type="match status" value="1"/>
</dbReference>
<accession>A0A9D3RKS5</accession>
<evidence type="ECO:0000256" key="6">
    <source>
        <dbReference type="ARBA" id="ARBA00022837"/>
    </source>
</evidence>
<reference evidence="13" key="1">
    <citation type="submission" date="2021-01" db="EMBL/GenBank/DDBJ databases">
        <title>A chromosome-scale assembly of European eel, Anguilla anguilla.</title>
        <authorList>
            <person name="Henkel C."/>
            <person name="Jong-Raadsen S.A."/>
            <person name="Dufour S."/>
            <person name="Weltzien F.-A."/>
            <person name="Palstra A.P."/>
            <person name="Pelster B."/>
            <person name="Spaink H.P."/>
            <person name="Van Den Thillart G.E."/>
            <person name="Jansen H."/>
            <person name="Zahm M."/>
            <person name="Klopp C."/>
            <person name="Cedric C."/>
            <person name="Louis A."/>
            <person name="Berthelot C."/>
            <person name="Parey E."/>
            <person name="Roest Crollius H."/>
            <person name="Montfort J."/>
            <person name="Robinson-Rechavi M."/>
            <person name="Bucao C."/>
            <person name="Bouchez O."/>
            <person name="Gislard M."/>
            <person name="Lluch J."/>
            <person name="Milhes M."/>
            <person name="Lampietro C."/>
            <person name="Lopez Roques C."/>
            <person name="Donnadieu C."/>
            <person name="Braasch I."/>
            <person name="Desvignes T."/>
            <person name="Postlethwait J."/>
            <person name="Bobe J."/>
            <person name="Guiguen Y."/>
            <person name="Dirks R."/>
        </authorList>
    </citation>
    <scope>NUCLEOTIDE SEQUENCE</scope>
    <source>
        <strain evidence="13">Tag_6206</strain>
        <tissue evidence="13">Liver</tissue>
    </source>
</reference>
<organism evidence="13 14">
    <name type="scientific">Anguilla anguilla</name>
    <name type="common">European freshwater eel</name>
    <name type="synonym">Muraena anguilla</name>
    <dbReference type="NCBI Taxonomy" id="7936"/>
    <lineage>
        <taxon>Eukaryota</taxon>
        <taxon>Metazoa</taxon>
        <taxon>Chordata</taxon>
        <taxon>Craniata</taxon>
        <taxon>Vertebrata</taxon>
        <taxon>Euteleostomi</taxon>
        <taxon>Actinopterygii</taxon>
        <taxon>Neopterygii</taxon>
        <taxon>Teleostei</taxon>
        <taxon>Anguilliformes</taxon>
        <taxon>Anguillidae</taxon>
        <taxon>Anguilla</taxon>
    </lineage>
</organism>
<evidence type="ECO:0000256" key="1">
    <source>
        <dbReference type="ARBA" id="ARBA00001913"/>
    </source>
</evidence>
<dbReference type="GO" id="GO:0004435">
    <property type="term" value="F:phosphatidylinositol-4,5-bisphosphate phospholipase C activity"/>
    <property type="evidence" value="ECO:0007669"/>
    <property type="project" value="UniProtKB-EC"/>
</dbReference>
<evidence type="ECO:0000256" key="10">
    <source>
        <dbReference type="ARBA" id="ARBA00023674"/>
    </source>
</evidence>
<evidence type="ECO:0000256" key="7">
    <source>
        <dbReference type="ARBA" id="ARBA00022963"/>
    </source>
</evidence>
<dbReference type="InterPro" id="IPR001849">
    <property type="entry name" value="PH_domain"/>
</dbReference>
<evidence type="ECO:0000256" key="5">
    <source>
        <dbReference type="ARBA" id="ARBA00022801"/>
    </source>
</evidence>
<dbReference type="EC" id="3.1.4.11" evidence="2"/>
<keyword evidence="5" id="KW-0378">Hydrolase</keyword>
<dbReference type="InterPro" id="IPR001192">
    <property type="entry name" value="PI-PLC_fam"/>
</dbReference>
<comment type="cofactor">
    <cofactor evidence="1">
        <name>Ca(2+)</name>
        <dbReference type="ChEBI" id="CHEBI:29108"/>
    </cofactor>
</comment>
<comment type="catalytic activity">
    <reaction evidence="10">
        <text>a 1,2-diacyl-sn-glycero-3-phospho-(1D-myo-inositol-4,5-bisphosphate) + H2O = 1D-myo-inositol 1,4,5-trisphosphate + a 1,2-diacyl-sn-glycerol + H(+)</text>
        <dbReference type="Rhea" id="RHEA:33179"/>
        <dbReference type="ChEBI" id="CHEBI:15377"/>
        <dbReference type="ChEBI" id="CHEBI:15378"/>
        <dbReference type="ChEBI" id="CHEBI:17815"/>
        <dbReference type="ChEBI" id="CHEBI:58456"/>
        <dbReference type="ChEBI" id="CHEBI:203600"/>
        <dbReference type="EC" id="3.1.4.11"/>
    </reaction>
    <physiologicalReaction direction="left-to-right" evidence="10">
        <dbReference type="Rhea" id="RHEA:33180"/>
    </physiologicalReaction>
</comment>
<keyword evidence="7" id="KW-0442">Lipid degradation</keyword>
<proteinExistence type="predicted"/>
<dbReference type="GO" id="GO:0005886">
    <property type="term" value="C:plasma membrane"/>
    <property type="evidence" value="ECO:0007669"/>
    <property type="project" value="TreeGrafter"/>
</dbReference>
<evidence type="ECO:0000256" key="3">
    <source>
        <dbReference type="ARBA" id="ARBA00022723"/>
    </source>
</evidence>
<dbReference type="AlphaFoldDB" id="A0A9D3RKS5"/>
<evidence type="ECO:0000256" key="2">
    <source>
        <dbReference type="ARBA" id="ARBA00012368"/>
    </source>
</evidence>
<dbReference type="SMART" id="SM00233">
    <property type="entry name" value="PH"/>
    <property type="match status" value="1"/>
</dbReference>
<dbReference type="EMBL" id="JAFIRN010000016">
    <property type="protein sequence ID" value="KAG5833805.1"/>
    <property type="molecule type" value="Genomic_DNA"/>
</dbReference>
<keyword evidence="8" id="KW-0443">Lipid metabolism</keyword>
<dbReference type="PANTHER" id="PTHR10336">
    <property type="entry name" value="PHOSPHOINOSITIDE-SPECIFIC PHOSPHOLIPASE C FAMILY PROTEIN"/>
    <property type="match status" value="1"/>
</dbReference>
<evidence type="ECO:0000313" key="14">
    <source>
        <dbReference type="Proteomes" id="UP001044222"/>
    </source>
</evidence>
<dbReference type="FunFam" id="2.30.29.30:FF:000088">
    <property type="entry name" value="Phosphoinositide phospholipase C"/>
    <property type="match status" value="1"/>
</dbReference>
<feature type="region of interest" description="Disordered" evidence="11">
    <location>
        <begin position="46"/>
        <end position="69"/>
    </location>
</feature>
<protein>
    <recommendedName>
        <fullName evidence="2">phosphoinositide phospholipase C</fullName>
        <ecNumber evidence="2">3.1.4.11</ecNumber>
    </recommendedName>
</protein>
<dbReference type="GO" id="GO:0016042">
    <property type="term" value="P:lipid catabolic process"/>
    <property type="evidence" value="ECO:0007669"/>
    <property type="project" value="UniProtKB-KW"/>
</dbReference>
<evidence type="ECO:0000256" key="8">
    <source>
        <dbReference type="ARBA" id="ARBA00023098"/>
    </source>
</evidence>
<comment type="caution">
    <text evidence="13">The sequence shown here is derived from an EMBL/GenBank/DDBJ whole genome shotgun (WGS) entry which is preliminary data.</text>
</comment>
<keyword evidence="3" id="KW-0479">Metal-binding</keyword>
<name>A0A9D3RKS5_ANGAN</name>
<dbReference type="CDD" id="cd13363">
    <property type="entry name" value="PH_PLC_delta"/>
    <property type="match status" value="1"/>
</dbReference>
<keyword evidence="6" id="KW-0106">Calcium</keyword>
<evidence type="ECO:0000313" key="13">
    <source>
        <dbReference type="EMBL" id="KAG5833805.1"/>
    </source>
</evidence>
<keyword evidence="14" id="KW-1185">Reference proteome</keyword>
<dbReference type="Pfam" id="PF00169">
    <property type="entry name" value="PH"/>
    <property type="match status" value="1"/>
</dbReference>
<keyword evidence="4" id="KW-0677">Repeat</keyword>
<evidence type="ECO:0000256" key="9">
    <source>
        <dbReference type="ARBA" id="ARBA00023224"/>
    </source>
</evidence>
<dbReference type="InterPro" id="IPR011993">
    <property type="entry name" value="PH-like_dom_sf"/>
</dbReference>
<sequence>MRRASDRYTPESSRHSAGTWRAARRLAGRIWGWASRLAPLPVSRAPHPLTAAPHPDPRDALPSVDARSVTKQPMASIRSSLRIQGDDNLQSMIVGTVMRKVKSRSWKKQRYFKLQEDCKTIWYKSKKAGKAHSTFSVSDVEAVREGHQSEVLLSIADEFPPDRCFTLVFRGRRGNLDLVAESAEEAQSWIRGMRKLIENLENMGRGRGSTSIH</sequence>
<feature type="domain" description="PH" evidence="12">
    <location>
        <begin position="90"/>
        <end position="198"/>
    </location>
</feature>
<dbReference type="GO" id="GO:0046872">
    <property type="term" value="F:metal ion binding"/>
    <property type="evidence" value="ECO:0007669"/>
    <property type="project" value="UniProtKB-KW"/>
</dbReference>
<dbReference type="Proteomes" id="UP001044222">
    <property type="component" value="Chromosome 16"/>
</dbReference>
<evidence type="ECO:0000259" key="12">
    <source>
        <dbReference type="PROSITE" id="PS50003"/>
    </source>
</evidence>
<dbReference type="GO" id="GO:0035556">
    <property type="term" value="P:intracellular signal transduction"/>
    <property type="evidence" value="ECO:0007669"/>
    <property type="project" value="InterPro"/>
</dbReference>
<evidence type="ECO:0000256" key="4">
    <source>
        <dbReference type="ARBA" id="ARBA00022737"/>
    </source>
</evidence>
<gene>
    <name evidence="13" type="ORF">ANANG_G00279760</name>
</gene>
<evidence type="ECO:0000256" key="11">
    <source>
        <dbReference type="SAM" id="MobiDB-lite"/>
    </source>
</evidence>
<keyword evidence="9" id="KW-0807">Transducer</keyword>
<dbReference type="PANTHER" id="PTHR10336:SF31">
    <property type="entry name" value="1-PHOSPHATIDYLINOSITOL 4,5-BISPHOSPHATE PHOSPHODIESTERASE DELTA-4"/>
    <property type="match status" value="1"/>
</dbReference>
<dbReference type="PROSITE" id="PS50003">
    <property type="entry name" value="PH_DOMAIN"/>
    <property type="match status" value="1"/>
</dbReference>
<dbReference type="SUPFAM" id="SSF50729">
    <property type="entry name" value="PH domain-like"/>
    <property type="match status" value="1"/>
</dbReference>